<dbReference type="PANTHER" id="PTHR33643:SF1">
    <property type="entry name" value="UREASE ACCESSORY PROTEIN D"/>
    <property type="match status" value="1"/>
</dbReference>
<evidence type="ECO:0008006" key="5">
    <source>
        <dbReference type="Google" id="ProtNLM"/>
    </source>
</evidence>
<name>A0A9X0A4V5_9CNID</name>
<evidence type="ECO:0000256" key="2">
    <source>
        <dbReference type="ARBA" id="ARBA00023186"/>
    </source>
</evidence>
<reference evidence="3" key="1">
    <citation type="submission" date="2023-01" db="EMBL/GenBank/DDBJ databases">
        <title>Genome assembly of the deep-sea coral Lophelia pertusa.</title>
        <authorList>
            <person name="Herrera S."/>
            <person name="Cordes E."/>
        </authorList>
    </citation>
    <scope>NUCLEOTIDE SEQUENCE</scope>
    <source>
        <strain evidence="3">USNM1676648</strain>
        <tissue evidence="3">Polyp</tissue>
    </source>
</reference>
<organism evidence="3 4">
    <name type="scientific">Desmophyllum pertusum</name>
    <dbReference type="NCBI Taxonomy" id="174260"/>
    <lineage>
        <taxon>Eukaryota</taxon>
        <taxon>Metazoa</taxon>
        <taxon>Cnidaria</taxon>
        <taxon>Anthozoa</taxon>
        <taxon>Hexacorallia</taxon>
        <taxon>Scleractinia</taxon>
        <taxon>Caryophylliina</taxon>
        <taxon>Caryophylliidae</taxon>
        <taxon>Desmophyllum</taxon>
    </lineage>
</organism>
<dbReference type="PANTHER" id="PTHR33643">
    <property type="entry name" value="UREASE ACCESSORY PROTEIN D"/>
    <property type="match status" value="1"/>
</dbReference>
<dbReference type="InterPro" id="IPR002669">
    <property type="entry name" value="UreD"/>
</dbReference>
<evidence type="ECO:0000313" key="3">
    <source>
        <dbReference type="EMBL" id="KAJ7393486.1"/>
    </source>
</evidence>
<keyword evidence="4" id="KW-1185">Reference proteome</keyword>
<dbReference type="HAMAP" id="MF_01384">
    <property type="entry name" value="UreD"/>
    <property type="match status" value="1"/>
</dbReference>
<evidence type="ECO:0000313" key="4">
    <source>
        <dbReference type="Proteomes" id="UP001163046"/>
    </source>
</evidence>
<gene>
    <name evidence="3" type="ORF">OS493_006468</name>
</gene>
<dbReference type="OrthoDB" id="5550464at2759"/>
<evidence type="ECO:0000256" key="1">
    <source>
        <dbReference type="ARBA" id="ARBA00007177"/>
    </source>
</evidence>
<dbReference type="Pfam" id="PF01774">
    <property type="entry name" value="UreD"/>
    <property type="match status" value="1"/>
</dbReference>
<dbReference type="GO" id="GO:0016151">
    <property type="term" value="F:nickel cation binding"/>
    <property type="evidence" value="ECO:0007669"/>
    <property type="project" value="InterPro"/>
</dbReference>
<protein>
    <recommendedName>
        <fullName evidence="5">Urease accessory protein D</fullName>
    </recommendedName>
</protein>
<dbReference type="AlphaFoldDB" id="A0A9X0A4V5"/>
<comment type="caution">
    <text evidence="3">The sequence shown here is derived from an EMBL/GenBank/DDBJ whole genome shotgun (WGS) entry which is preliminary data.</text>
</comment>
<keyword evidence="2" id="KW-0143">Chaperone</keyword>
<comment type="similarity">
    <text evidence="1">Belongs to the UreD family.</text>
</comment>
<dbReference type="EMBL" id="MU825398">
    <property type="protein sequence ID" value="KAJ7393486.1"/>
    <property type="molecule type" value="Genomic_DNA"/>
</dbReference>
<sequence>MERAAAEFCCILETVPGVDGTETVKLKTVNSKLYFTNPLRLLVRQPHSRHCSPNYNCQWLYKLYSGGRVLDGSTNCTSLEIGVGEDCNVVFTTQEYPKISASDTGLVMKQELRVRVADRAILAVLPDPFLCYKNSMYQQDQVYNLTTEGNLILLDWLIAGRIALGEVWDMTSFVSQSKIYVDGKLVLGDAINLDRYFGNNGKRCSLRESLQHTKVLGSCVFIGPYFKDLKWTIQDKVHEISGREGSDGITASVSVLNQPLCDGVVIKLLGAQSTEQARSFFRRLVEDTTTWFGGDPLDK</sequence>
<dbReference type="Proteomes" id="UP001163046">
    <property type="component" value="Unassembled WGS sequence"/>
</dbReference>
<accession>A0A9X0A4V5</accession>
<proteinExistence type="inferred from homology"/>